<organism evidence="2 3">
    <name type="scientific">Kwoniella shivajii</name>
    <dbReference type="NCBI Taxonomy" id="564305"/>
    <lineage>
        <taxon>Eukaryota</taxon>
        <taxon>Fungi</taxon>
        <taxon>Dikarya</taxon>
        <taxon>Basidiomycota</taxon>
        <taxon>Agaricomycotina</taxon>
        <taxon>Tremellomycetes</taxon>
        <taxon>Tremellales</taxon>
        <taxon>Cryptococcaceae</taxon>
        <taxon>Kwoniella</taxon>
    </lineage>
</organism>
<sequence length="313" mass="33837">MSVPFTRLLSKVRSPRPSLPGVTSTSGALTRIGHDASAGDPTCFASKVRDSRGRQYLLYTQRNKELKFDPVSRTFTNEKRTSSMTRSSYETTIPVFGGGEKSNTFRLNKPISIENGTILPLHPTLIPSSSASSLTPISRDLSVERSSVLDAIKNSHSQICLGVNIFIPKAKGHHQPSVQCESDSAGITIPGAEIRTLYTLPDTIVNANTNANTDTITHSKTAGNGFAKVVDGSDSETQLQWYDPSRLHQDNEIWQGDGVISQLTEKPNADSANDGVDTPSSTATKNDDHPTTESKSFSEDDDETISTNLAKIA</sequence>
<evidence type="ECO:0000313" key="3">
    <source>
        <dbReference type="Proteomes" id="UP001329825"/>
    </source>
</evidence>
<dbReference type="RefSeq" id="XP_062793413.1">
    <property type="nucleotide sequence ID" value="XM_062937362.1"/>
</dbReference>
<evidence type="ECO:0000256" key="1">
    <source>
        <dbReference type="SAM" id="MobiDB-lite"/>
    </source>
</evidence>
<accession>A0ABZ1D5U1</accession>
<protein>
    <submittedName>
        <fullName evidence="2">Uncharacterized protein</fullName>
    </submittedName>
</protein>
<evidence type="ECO:0000313" key="2">
    <source>
        <dbReference type="EMBL" id="WRT68674.1"/>
    </source>
</evidence>
<dbReference type="Proteomes" id="UP001329825">
    <property type="component" value="Chromosome 7"/>
</dbReference>
<reference evidence="2 3" key="1">
    <citation type="submission" date="2024-01" db="EMBL/GenBank/DDBJ databases">
        <title>Comparative genomics of Cryptococcus and Kwoniella reveals pathogenesis evolution and contrasting modes of karyotype evolution via chromosome fusion or intercentromeric recombination.</title>
        <authorList>
            <person name="Coelho M.A."/>
            <person name="David-Palma M."/>
            <person name="Shea T."/>
            <person name="Bowers K."/>
            <person name="McGinley-Smith S."/>
            <person name="Mohammad A.W."/>
            <person name="Gnirke A."/>
            <person name="Yurkov A.M."/>
            <person name="Nowrousian M."/>
            <person name="Sun S."/>
            <person name="Cuomo C.A."/>
            <person name="Heitman J."/>
        </authorList>
    </citation>
    <scope>NUCLEOTIDE SEQUENCE [LARGE SCALE GENOMIC DNA]</scope>
    <source>
        <strain evidence="2">CBS 11374</strain>
    </source>
</reference>
<feature type="compositionally biased region" description="Basic and acidic residues" evidence="1">
    <location>
        <begin position="285"/>
        <end position="298"/>
    </location>
</feature>
<proteinExistence type="predicted"/>
<feature type="region of interest" description="Disordered" evidence="1">
    <location>
        <begin position="265"/>
        <end position="313"/>
    </location>
</feature>
<dbReference type="GeneID" id="87957783"/>
<keyword evidence="3" id="KW-1185">Reference proteome</keyword>
<feature type="region of interest" description="Disordered" evidence="1">
    <location>
        <begin position="13"/>
        <end position="34"/>
    </location>
</feature>
<gene>
    <name evidence="2" type="ORF">IL334_005653</name>
</gene>
<dbReference type="EMBL" id="CP141887">
    <property type="protein sequence ID" value="WRT68674.1"/>
    <property type="molecule type" value="Genomic_DNA"/>
</dbReference>
<name>A0ABZ1D5U1_9TREE</name>